<dbReference type="AlphaFoldDB" id="A0A699VYE4"/>
<name>A0A699VYE4_TANCI</name>
<organism evidence="1">
    <name type="scientific">Tanacetum cinerariifolium</name>
    <name type="common">Dalmatian daisy</name>
    <name type="synonym">Chrysanthemum cinerariifolium</name>
    <dbReference type="NCBI Taxonomy" id="118510"/>
    <lineage>
        <taxon>Eukaryota</taxon>
        <taxon>Viridiplantae</taxon>
        <taxon>Streptophyta</taxon>
        <taxon>Embryophyta</taxon>
        <taxon>Tracheophyta</taxon>
        <taxon>Spermatophyta</taxon>
        <taxon>Magnoliopsida</taxon>
        <taxon>eudicotyledons</taxon>
        <taxon>Gunneridae</taxon>
        <taxon>Pentapetalae</taxon>
        <taxon>asterids</taxon>
        <taxon>campanulids</taxon>
        <taxon>Asterales</taxon>
        <taxon>Asteraceae</taxon>
        <taxon>Asteroideae</taxon>
        <taxon>Anthemideae</taxon>
        <taxon>Anthemidinae</taxon>
        <taxon>Tanacetum</taxon>
    </lineage>
</organism>
<feature type="non-terminal residue" evidence="1">
    <location>
        <position position="1"/>
    </location>
</feature>
<comment type="caution">
    <text evidence="1">The sequence shown here is derived from an EMBL/GenBank/DDBJ whole genome shotgun (WGS) entry which is preliminary data.</text>
</comment>
<accession>A0A699VYE4</accession>
<sequence length="80" mass="8697">FAGAVQALGIAHIADEEADGRVLAMRKLLAHLVLFQLIAREYDNPPHLRILLEYGANKLLAEGAGAARDEQRLAVEVEGH</sequence>
<protein>
    <submittedName>
        <fullName evidence="1">Uncharacterized protein</fullName>
    </submittedName>
</protein>
<dbReference type="EMBL" id="BKCJ011516319">
    <property type="protein sequence ID" value="GFD39433.1"/>
    <property type="molecule type" value="Genomic_DNA"/>
</dbReference>
<proteinExistence type="predicted"/>
<evidence type="ECO:0000313" key="1">
    <source>
        <dbReference type="EMBL" id="GFD39433.1"/>
    </source>
</evidence>
<reference evidence="1" key="1">
    <citation type="journal article" date="2019" name="Sci. Rep.">
        <title>Draft genome of Tanacetum cinerariifolium, the natural source of mosquito coil.</title>
        <authorList>
            <person name="Yamashiro T."/>
            <person name="Shiraishi A."/>
            <person name="Satake H."/>
            <person name="Nakayama K."/>
        </authorList>
    </citation>
    <scope>NUCLEOTIDE SEQUENCE</scope>
</reference>
<gene>
    <name evidence="1" type="ORF">Tci_911402</name>
</gene>